<evidence type="ECO:0008006" key="4">
    <source>
        <dbReference type="Google" id="ProtNLM"/>
    </source>
</evidence>
<sequence>MQLTKLLFAITTLLGTAFAVPAGKPTGGPATAQVTIYSGPYTCASADQPPPKDGSAGTSKIVNIAETQCIVVSIPFGGALTASMTATPKTGTIGCYIQIFSQQGCGLTLQNQYHGFPFDGVTAGSTVGCASPPVQSYGGLQIVCG</sequence>
<name>A0A6A5RQ93_9PLEO</name>
<dbReference type="RefSeq" id="XP_033450859.1">
    <property type="nucleotide sequence ID" value="XM_033591937.1"/>
</dbReference>
<feature type="signal peptide" evidence="1">
    <location>
        <begin position="1"/>
        <end position="19"/>
    </location>
</feature>
<dbReference type="EMBL" id="ML978963">
    <property type="protein sequence ID" value="KAF1930611.1"/>
    <property type="molecule type" value="Genomic_DNA"/>
</dbReference>
<reference evidence="2" key="1">
    <citation type="journal article" date="2020" name="Stud. Mycol.">
        <title>101 Dothideomycetes genomes: a test case for predicting lifestyles and emergence of pathogens.</title>
        <authorList>
            <person name="Haridas S."/>
            <person name="Albert R."/>
            <person name="Binder M."/>
            <person name="Bloem J."/>
            <person name="Labutti K."/>
            <person name="Salamov A."/>
            <person name="Andreopoulos B."/>
            <person name="Baker S."/>
            <person name="Barry K."/>
            <person name="Bills G."/>
            <person name="Bluhm B."/>
            <person name="Cannon C."/>
            <person name="Castanera R."/>
            <person name="Culley D."/>
            <person name="Daum C."/>
            <person name="Ezra D."/>
            <person name="Gonzalez J."/>
            <person name="Henrissat B."/>
            <person name="Kuo A."/>
            <person name="Liang C."/>
            <person name="Lipzen A."/>
            <person name="Lutzoni F."/>
            <person name="Magnuson J."/>
            <person name="Mondo S."/>
            <person name="Nolan M."/>
            <person name="Ohm R."/>
            <person name="Pangilinan J."/>
            <person name="Park H.-J."/>
            <person name="Ramirez L."/>
            <person name="Alfaro M."/>
            <person name="Sun H."/>
            <person name="Tritt A."/>
            <person name="Yoshinaga Y."/>
            <person name="Zwiers L.-H."/>
            <person name="Turgeon B."/>
            <person name="Goodwin S."/>
            <person name="Spatafora J."/>
            <person name="Crous P."/>
            <person name="Grigoriev I."/>
        </authorList>
    </citation>
    <scope>NUCLEOTIDE SEQUENCE</scope>
    <source>
        <strain evidence="2">CBS 183.55</strain>
    </source>
</reference>
<proteinExistence type="predicted"/>
<accession>A0A6A5RQ93</accession>
<evidence type="ECO:0000256" key="1">
    <source>
        <dbReference type="SAM" id="SignalP"/>
    </source>
</evidence>
<gene>
    <name evidence="2" type="ORF">M421DRAFT_418909</name>
</gene>
<dbReference type="Proteomes" id="UP000800082">
    <property type="component" value="Unassembled WGS sequence"/>
</dbReference>
<dbReference type="GeneID" id="54349605"/>
<evidence type="ECO:0000313" key="2">
    <source>
        <dbReference type="EMBL" id="KAF1930611.1"/>
    </source>
</evidence>
<organism evidence="2 3">
    <name type="scientific">Didymella exigua CBS 183.55</name>
    <dbReference type="NCBI Taxonomy" id="1150837"/>
    <lineage>
        <taxon>Eukaryota</taxon>
        <taxon>Fungi</taxon>
        <taxon>Dikarya</taxon>
        <taxon>Ascomycota</taxon>
        <taxon>Pezizomycotina</taxon>
        <taxon>Dothideomycetes</taxon>
        <taxon>Pleosporomycetidae</taxon>
        <taxon>Pleosporales</taxon>
        <taxon>Pleosporineae</taxon>
        <taxon>Didymellaceae</taxon>
        <taxon>Didymella</taxon>
    </lineage>
</organism>
<protein>
    <recommendedName>
        <fullName evidence="4">Hypersensitive response-inducing protein</fullName>
    </recommendedName>
</protein>
<dbReference type="AlphaFoldDB" id="A0A6A5RQ93"/>
<dbReference type="OrthoDB" id="3515484at2759"/>
<keyword evidence="3" id="KW-1185">Reference proteome</keyword>
<evidence type="ECO:0000313" key="3">
    <source>
        <dbReference type="Proteomes" id="UP000800082"/>
    </source>
</evidence>
<keyword evidence="1" id="KW-0732">Signal</keyword>
<feature type="chain" id="PRO_5025632182" description="Hypersensitive response-inducing protein" evidence="1">
    <location>
        <begin position="20"/>
        <end position="145"/>
    </location>
</feature>